<dbReference type="EMBL" id="QMEU01000216">
    <property type="protein sequence ID" value="RAU89602.1"/>
    <property type="molecule type" value="Genomic_DNA"/>
</dbReference>
<dbReference type="Gene3D" id="2.60.200.20">
    <property type="match status" value="1"/>
</dbReference>
<evidence type="ECO:0000259" key="2">
    <source>
        <dbReference type="PROSITE" id="PS50006"/>
    </source>
</evidence>
<dbReference type="Pfam" id="PF00498">
    <property type="entry name" value="FHA"/>
    <property type="match status" value="1"/>
</dbReference>
<name>A0A329K422_9MYCO</name>
<dbReference type="PROSITE" id="PS50006">
    <property type="entry name" value="FHA_DOMAIN"/>
    <property type="match status" value="1"/>
</dbReference>
<dbReference type="SMART" id="SM00240">
    <property type="entry name" value="FHA"/>
    <property type="match status" value="1"/>
</dbReference>
<accession>A0A329K422</accession>
<comment type="caution">
    <text evidence="3">The sequence shown here is derived from an EMBL/GenBank/DDBJ whole genome shotgun (WGS) entry which is preliminary data.</text>
</comment>
<keyword evidence="1" id="KW-0597">Phosphoprotein</keyword>
<sequence length="102" mass="11135">MTRPARPVLTARADRAEGSFAAGRDVVVGSDLRADLRVAHPLIARAHVLLRFEQGRWLAVDNNTLNGVYLDGQRVPVVDIHDGQTINIGKPDGPRITFEVGQ</sequence>
<reference evidence="3 4" key="1">
    <citation type="submission" date="2018-06" db="EMBL/GenBank/DDBJ databases">
        <title>NTM in soil in Japan.</title>
        <authorList>
            <person name="Ohya K."/>
        </authorList>
    </citation>
    <scope>NUCLEOTIDE SEQUENCE [LARGE SCALE GENOMIC DNA]</scope>
    <source>
        <strain evidence="3 4">GF76</strain>
    </source>
</reference>
<feature type="domain" description="FHA" evidence="2">
    <location>
        <begin position="20"/>
        <end position="75"/>
    </location>
</feature>
<evidence type="ECO:0000313" key="4">
    <source>
        <dbReference type="Proteomes" id="UP000250347"/>
    </source>
</evidence>
<gene>
    <name evidence="3" type="ORF">DQP58_26510</name>
</gene>
<proteinExistence type="predicted"/>
<dbReference type="InterPro" id="IPR008984">
    <property type="entry name" value="SMAD_FHA_dom_sf"/>
</dbReference>
<evidence type="ECO:0000256" key="1">
    <source>
        <dbReference type="ARBA" id="ARBA00022553"/>
    </source>
</evidence>
<dbReference type="RefSeq" id="WP_133259456.1">
    <property type="nucleotide sequence ID" value="NZ_QMEU01000216.1"/>
</dbReference>
<evidence type="ECO:0000313" key="3">
    <source>
        <dbReference type="EMBL" id="RAU89602.1"/>
    </source>
</evidence>
<dbReference type="Proteomes" id="UP000250347">
    <property type="component" value="Unassembled WGS sequence"/>
</dbReference>
<keyword evidence="3" id="KW-0067">ATP-binding</keyword>
<dbReference type="GO" id="GO:0005524">
    <property type="term" value="F:ATP binding"/>
    <property type="evidence" value="ECO:0007669"/>
    <property type="project" value="UniProtKB-KW"/>
</dbReference>
<dbReference type="AlphaFoldDB" id="A0A329K422"/>
<dbReference type="InterPro" id="IPR000253">
    <property type="entry name" value="FHA_dom"/>
</dbReference>
<keyword evidence="3" id="KW-0547">Nucleotide-binding</keyword>
<protein>
    <submittedName>
        <fullName evidence="3">ABC transporter ATP-binding protein</fullName>
    </submittedName>
</protein>
<dbReference type="SUPFAM" id="SSF49879">
    <property type="entry name" value="SMAD/FHA domain"/>
    <property type="match status" value="1"/>
</dbReference>
<feature type="non-terminal residue" evidence="3">
    <location>
        <position position="102"/>
    </location>
</feature>
<organism evidence="3 4">
    <name type="scientific">Mycobacterium colombiense</name>
    <dbReference type="NCBI Taxonomy" id="339268"/>
    <lineage>
        <taxon>Bacteria</taxon>
        <taxon>Bacillati</taxon>
        <taxon>Actinomycetota</taxon>
        <taxon>Actinomycetes</taxon>
        <taxon>Mycobacteriales</taxon>
        <taxon>Mycobacteriaceae</taxon>
        <taxon>Mycobacterium</taxon>
        <taxon>Mycobacterium avium complex (MAC)</taxon>
    </lineage>
</organism>